<feature type="compositionally biased region" description="Low complexity" evidence="10">
    <location>
        <begin position="58"/>
        <end position="68"/>
    </location>
</feature>
<dbReference type="Gene3D" id="3.30.50.10">
    <property type="entry name" value="Erythroid Transcription Factor GATA-1, subunit A"/>
    <property type="match status" value="1"/>
</dbReference>
<accession>A0A2U1MY55</accession>
<dbReference type="GO" id="GO:0008270">
    <property type="term" value="F:zinc ion binding"/>
    <property type="evidence" value="ECO:0007669"/>
    <property type="project" value="UniProtKB-KW"/>
</dbReference>
<evidence type="ECO:0000256" key="7">
    <source>
        <dbReference type="ARBA" id="ARBA00024019"/>
    </source>
</evidence>
<keyword evidence="3" id="KW-0862">Zinc</keyword>
<dbReference type="AlphaFoldDB" id="A0A2U1MY55"/>
<dbReference type="STRING" id="35608.A0A2U1MY55"/>
<evidence type="ECO:0000256" key="5">
    <source>
        <dbReference type="ARBA" id="ARBA00023125"/>
    </source>
</evidence>
<dbReference type="OrthoDB" id="2162994at2759"/>
<organism evidence="12 13">
    <name type="scientific">Artemisia annua</name>
    <name type="common">Sweet wormwood</name>
    <dbReference type="NCBI Taxonomy" id="35608"/>
    <lineage>
        <taxon>Eukaryota</taxon>
        <taxon>Viridiplantae</taxon>
        <taxon>Streptophyta</taxon>
        <taxon>Embryophyta</taxon>
        <taxon>Tracheophyta</taxon>
        <taxon>Spermatophyta</taxon>
        <taxon>Magnoliopsida</taxon>
        <taxon>eudicotyledons</taxon>
        <taxon>Gunneridae</taxon>
        <taxon>Pentapetalae</taxon>
        <taxon>asterids</taxon>
        <taxon>campanulids</taxon>
        <taxon>Asterales</taxon>
        <taxon>Asteraceae</taxon>
        <taxon>Asteroideae</taxon>
        <taxon>Anthemideae</taxon>
        <taxon>Artemisiinae</taxon>
        <taxon>Artemisia</taxon>
    </lineage>
</organism>
<dbReference type="GO" id="GO:0006355">
    <property type="term" value="P:regulation of DNA-templated transcription"/>
    <property type="evidence" value="ECO:0007669"/>
    <property type="project" value="InterPro"/>
</dbReference>
<keyword evidence="1" id="KW-0479">Metal-binding</keyword>
<evidence type="ECO:0000313" key="13">
    <source>
        <dbReference type="Proteomes" id="UP000245207"/>
    </source>
</evidence>
<dbReference type="Pfam" id="PF00320">
    <property type="entry name" value="GATA"/>
    <property type="match status" value="1"/>
</dbReference>
<feature type="compositionally biased region" description="Basic and acidic residues" evidence="10">
    <location>
        <begin position="70"/>
        <end position="85"/>
    </location>
</feature>
<keyword evidence="13" id="KW-1185">Reference proteome</keyword>
<dbReference type="InterPro" id="IPR013088">
    <property type="entry name" value="Znf_NHR/GATA"/>
</dbReference>
<proteinExistence type="inferred from homology"/>
<dbReference type="Proteomes" id="UP000245207">
    <property type="component" value="Unassembled WGS sequence"/>
</dbReference>
<dbReference type="EMBL" id="PKPP01004083">
    <property type="protein sequence ID" value="PWA66192.1"/>
    <property type="molecule type" value="Genomic_DNA"/>
</dbReference>
<dbReference type="GO" id="GO:0043565">
    <property type="term" value="F:sequence-specific DNA binding"/>
    <property type="evidence" value="ECO:0007669"/>
    <property type="project" value="InterPro"/>
</dbReference>
<dbReference type="PANTHER" id="PTHR47172">
    <property type="entry name" value="OS01G0976800 PROTEIN"/>
    <property type="match status" value="1"/>
</dbReference>
<dbReference type="PANTHER" id="PTHR47172:SF9">
    <property type="entry name" value="GATA TRANSCRIPTION FACTOR 23"/>
    <property type="match status" value="1"/>
</dbReference>
<dbReference type="InterPro" id="IPR000679">
    <property type="entry name" value="Znf_GATA"/>
</dbReference>
<name>A0A2U1MY55_ARTAN</name>
<keyword evidence="6" id="KW-0804">Transcription</keyword>
<evidence type="ECO:0000256" key="9">
    <source>
        <dbReference type="PROSITE-ProRule" id="PRU00094"/>
    </source>
</evidence>
<evidence type="ECO:0000256" key="4">
    <source>
        <dbReference type="ARBA" id="ARBA00023015"/>
    </source>
</evidence>
<evidence type="ECO:0000259" key="11">
    <source>
        <dbReference type="PROSITE" id="PS50114"/>
    </source>
</evidence>
<dbReference type="SMART" id="SM00401">
    <property type="entry name" value="ZnF_GATA"/>
    <property type="match status" value="1"/>
</dbReference>
<dbReference type="SUPFAM" id="SSF57716">
    <property type="entry name" value="Glucocorticoid receptor-like (DNA-binding domain)"/>
    <property type="match status" value="1"/>
</dbReference>
<dbReference type="PROSITE" id="PS50114">
    <property type="entry name" value="GATA_ZN_FINGER_2"/>
    <property type="match status" value="1"/>
</dbReference>
<evidence type="ECO:0000256" key="10">
    <source>
        <dbReference type="SAM" id="MobiDB-lite"/>
    </source>
</evidence>
<evidence type="ECO:0000256" key="8">
    <source>
        <dbReference type="ARBA" id="ARBA00037539"/>
    </source>
</evidence>
<evidence type="ECO:0000313" key="12">
    <source>
        <dbReference type="EMBL" id="PWA66192.1"/>
    </source>
</evidence>
<evidence type="ECO:0000256" key="3">
    <source>
        <dbReference type="ARBA" id="ARBA00022833"/>
    </source>
</evidence>
<comment type="similarity">
    <text evidence="7">Belongs to the type IV zinc-finger family. Class B subfamily.</text>
</comment>
<feature type="domain" description="GATA-type" evidence="11">
    <location>
        <begin position="14"/>
        <end position="71"/>
    </location>
</feature>
<keyword evidence="2 9" id="KW-0863">Zinc-finger</keyword>
<reference evidence="12 13" key="1">
    <citation type="journal article" date="2018" name="Mol. Plant">
        <title>The genome of Artemisia annua provides insight into the evolution of Asteraceae family and artemisinin biosynthesis.</title>
        <authorList>
            <person name="Shen Q."/>
            <person name="Zhang L."/>
            <person name="Liao Z."/>
            <person name="Wang S."/>
            <person name="Yan T."/>
            <person name="Shi P."/>
            <person name="Liu M."/>
            <person name="Fu X."/>
            <person name="Pan Q."/>
            <person name="Wang Y."/>
            <person name="Lv Z."/>
            <person name="Lu X."/>
            <person name="Zhang F."/>
            <person name="Jiang W."/>
            <person name="Ma Y."/>
            <person name="Chen M."/>
            <person name="Hao X."/>
            <person name="Li L."/>
            <person name="Tang Y."/>
            <person name="Lv G."/>
            <person name="Zhou Y."/>
            <person name="Sun X."/>
            <person name="Brodelius P.E."/>
            <person name="Rose J.K.C."/>
            <person name="Tang K."/>
        </authorList>
    </citation>
    <scope>NUCLEOTIDE SEQUENCE [LARGE SCALE GENOMIC DNA]</scope>
    <source>
        <strain evidence="13">cv. Huhao1</strain>
        <tissue evidence="12">Leaf</tissue>
    </source>
</reference>
<keyword evidence="4" id="KW-0805">Transcription regulation</keyword>
<evidence type="ECO:0000256" key="2">
    <source>
        <dbReference type="ARBA" id="ARBA00022771"/>
    </source>
</evidence>
<dbReference type="CDD" id="cd00202">
    <property type="entry name" value="ZnF_GATA"/>
    <property type="match status" value="1"/>
</dbReference>
<gene>
    <name evidence="12" type="ORF">CTI12_AA210060</name>
</gene>
<evidence type="ECO:0000256" key="1">
    <source>
        <dbReference type="ARBA" id="ARBA00022723"/>
    </source>
</evidence>
<sequence>MESSSTMNCEETPTKTDKVCTDCNTAKTPLWRAGPAGPKSLCNACGIRFKKKGPRQPSAPSSSSSAVVGSRKEDFSPRSDACDGEVKDGKFRKKLRIKLLALGKEVVLIQRPRSPMKKVVRKQIRSIQFQNQYKKNLGEVEQAAYLLMSLSCGSVFG</sequence>
<protein>
    <submittedName>
        <fullName evidence="12">GATA transcription factor 17</fullName>
    </submittedName>
</protein>
<comment type="caution">
    <text evidence="12">The sequence shown here is derived from an EMBL/GenBank/DDBJ whole genome shotgun (WGS) entry which is preliminary data.</text>
</comment>
<keyword evidence="5" id="KW-0238">DNA-binding</keyword>
<comment type="function">
    <text evidence="8">Transcriptional regulator that specifically binds 5'-GATA-3' or 5'-GAT-3' motifs within gene promoters.</text>
</comment>
<evidence type="ECO:0000256" key="6">
    <source>
        <dbReference type="ARBA" id="ARBA00023163"/>
    </source>
</evidence>
<dbReference type="PROSITE" id="PS00344">
    <property type="entry name" value="GATA_ZN_FINGER_1"/>
    <property type="match status" value="1"/>
</dbReference>
<feature type="region of interest" description="Disordered" evidence="10">
    <location>
        <begin position="50"/>
        <end position="85"/>
    </location>
</feature>